<evidence type="ECO:0000256" key="1">
    <source>
        <dbReference type="ARBA" id="ARBA00004141"/>
    </source>
</evidence>
<feature type="transmembrane region" description="Helical" evidence="8">
    <location>
        <begin position="263"/>
        <end position="289"/>
    </location>
</feature>
<feature type="transmembrane region" description="Helical" evidence="8">
    <location>
        <begin position="358"/>
        <end position="380"/>
    </location>
</feature>
<evidence type="ECO:0000313" key="9">
    <source>
        <dbReference type="EMBL" id="ENZ78507.1"/>
    </source>
</evidence>
<dbReference type="GO" id="GO:0022857">
    <property type="term" value="F:transmembrane transporter activity"/>
    <property type="evidence" value="ECO:0007669"/>
    <property type="project" value="InterPro"/>
</dbReference>
<dbReference type="Gene3D" id="1.20.1730.10">
    <property type="entry name" value="Sodium/glucose cotransporter"/>
    <property type="match status" value="1"/>
</dbReference>
<evidence type="ECO:0000256" key="5">
    <source>
        <dbReference type="ARBA" id="ARBA00022989"/>
    </source>
</evidence>
<dbReference type="PANTHER" id="PTHR48086">
    <property type="entry name" value="SODIUM/PROLINE SYMPORTER-RELATED"/>
    <property type="match status" value="1"/>
</dbReference>
<dbReference type="AlphaFoldDB" id="R0EAU9"/>
<gene>
    <name evidence="9" type="ORF">OR214_01925</name>
</gene>
<dbReference type="InterPro" id="IPR001734">
    <property type="entry name" value="Na/solute_symporter"/>
</dbReference>
<dbReference type="PANTHER" id="PTHR48086:SF7">
    <property type="entry name" value="SODIUM-SOLUTE SYMPORTER-RELATED"/>
    <property type="match status" value="1"/>
</dbReference>
<evidence type="ECO:0000256" key="3">
    <source>
        <dbReference type="ARBA" id="ARBA00022448"/>
    </source>
</evidence>
<dbReference type="PATRIC" id="fig|1264675.3.peg.1930"/>
<evidence type="ECO:0000256" key="8">
    <source>
        <dbReference type="SAM" id="Phobius"/>
    </source>
</evidence>
<evidence type="ECO:0000256" key="2">
    <source>
        <dbReference type="ARBA" id="ARBA00006434"/>
    </source>
</evidence>
<dbReference type="GO" id="GO:0005886">
    <property type="term" value="C:plasma membrane"/>
    <property type="evidence" value="ECO:0007669"/>
    <property type="project" value="TreeGrafter"/>
</dbReference>
<name>R0EAU9_RALPI</name>
<sequence length="476" mass="50379" precursor="true">MTSFSTWDTTMIIAMVVVYIVVTSVASIRLRSRTSEQFMVAGRSMPAVVVAVLLMSEYIGAKSTIGTSQEAFSVGIAASWSVISAAIGFLLFGLFMAKRLYASGQFTISGFIAKKYGNTAKLVVSAIMIYALFLVNVGNYVSGAAAISTVMHIDLPIAALITAAVSTIYFVWGGLKSVAYLTIVHSAVKVVGIGIIVAVAWKLSGGIAPMAQAMPEHYFTWKGALSGGTIGAWIIGSAGAIFSTQFIIQAISSTKSPEAARSASFMAAVLCVPISIALGFIGVAAKYLYPGIKSLYALPVFLQHMHPLLAGVVTTSLVASIFVSVCTVALAIASLIVTDFYVPRYRPSAEQEMRMTRWISLAVGVLPLVFVLFVPQILALSFFTRALRLSVSIVALIGVYLPFFNSSRGAVSGLILAAIATTIWYLLGNPFGVDNMYIALVTPALVLVVEKLLFRAAEPAQASAPVANIKPNNAAH</sequence>
<evidence type="ECO:0000313" key="10">
    <source>
        <dbReference type="Proteomes" id="UP000013280"/>
    </source>
</evidence>
<feature type="transmembrane region" description="Helical" evidence="8">
    <location>
        <begin position="40"/>
        <end position="59"/>
    </location>
</feature>
<dbReference type="Proteomes" id="UP000013280">
    <property type="component" value="Unassembled WGS sequence"/>
</dbReference>
<dbReference type="EMBL" id="APMQ01000004">
    <property type="protein sequence ID" value="ENZ78507.1"/>
    <property type="molecule type" value="Genomic_DNA"/>
</dbReference>
<dbReference type="InterPro" id="IPR050277">
    <property type="entry name" value="Sodium:Solute_Symporter"/>
</dbReference>
<dbReference type="CDD" id="cd10322">
    <property type="entry name" value="SLC5sbd"/>
    <property type="match status" value="1"/>
</dbReference>
<feature type="transmembrane region" description="Helical" evidence="8">
    <location>
        <begin position="230"/>
        <end position="251"/>
    </location>
</feature>
<proteinExistence type="inferred from homology"/>
<feature type="transmembrane region" description="Helical" evidence="8">
    <location>
        <begin position="116"/>
        <end position="135"/>
    </location>
</feature>
<evidence type="ECO:0000256" key="4">
    <source>
        <dbReference type="ARBA" id="ARBA00022692"/>
    </source>
</evidence>
<reference evidence="9 10" key="1">
    <citation type="journal article" date="2013" name="Genome Announc.">
        <title>Draft Genome Sequence for Ralstonia sp. Strain OR214, a Bacterium with Potential for Bioremediation.</title>
        <authorList>
            <person name="Utturkar S.M."/>
            <person name="Bollmann A."/>
            <person name="Brzoska R.M."/>
            <person name="Klingeman D.M."/>
            <person name="Epstein S.E."/>
            <person name="Palumbo A.V."/>
            <person name="Brown S.D."/>
        </authorList>
    </citation>
    <scope>NUCLEOTIDE SEQUENCE [LARGE SCALE GENOMIC DNA]</scope>
    <source>
        <strain evidence="9 10">OR214</strain>
    </source>
</reference>
<feature type="transmembrane region" description="Helical" evidence="8">
    <location>
        <begin position="410"/>
        <end position="427"/>
    </location>
</feature>
<feature type="transmembrane region" description="Helical" evidence="8">
    <location>
        <begin position="386"/>
        <end position="403"/>
    </location>
</feature>
<protein>
    <submittedName>
        <fullName evidence="9">Na+/proline symporter</fullName>
    </submittedName>
</protein>
<dbReference type="PROSITE" id="PS50283">
    <property type="entry name" value="NA_SOLUT_SYMP_3"/>
    <property type="match status" value="1"/>
</dbReference>
<dbReference type="Pfam" id="PF00474">
    <property type="entry name" value="SSF"/>
    <property type="match status" value="1"/>
</dbReference>
<dbReference type="InterPro" id="IPR038377">
    <property type="entry name" value="Na/Glc_symporter_sf"/>
</dbReference>
<comment type="subcellular location">
    <subcellularLocation>
        <location evidence="1">Membrane</location>
        <topology evidence="1">Multi-pass membrane protein</topology>
    </subcellularLocation>
</comment>
<evidence type="ECO:0000256" key="7">
    <source>
        <dbReference type="RuleBase" id="RU362091"/>
    </source>
</evidence>
<comment type="caution">
    <text evidence="9">The sequence shown here is derived from an EMBL/GenBank/DDBJ whole genome shotgun (WGS) entry which is preliminary data.</text>
</comment>
<dbReference type="RefSeq" id="WP_004629756.1">
    <property type="nucleotide sequence ID" value="NZ_APMQ01000004.1"/>
</dbReference>
<accession>R0EAU9</accession>
<comment type="similarity">
    <text evidence="2 7">Belongs to the sodium:solute symporter (SSF) (TC 2.A.21) family.</text>
</comment>
<evidence type="ECO:0000256" key="6">
    <source>
        <dbReference type="ARBA" id="ARBA00023136"/>
    </source>
</evidence>
<keyword evidence="5 8" id="KW-1133">Transmembrane helix</keyword>
<feature type="transmembrane region" description="Helical" evidence="8">
    <location>
        <begin position="12"/>
        <end position="28"/>
    </location>
</feature>
<feature type="transmembrane region" description="Helical" evidence="8">
    <location>
        <begin position="187"/>
        <end position="210"/>
    </location>
</feature>
<keyword evidence="3" id="KW-0813">Transport</keyword>
<feature type="transmembrane region" description="Helical" evidence="8">
    <location>
        <begin position="309"/>
        <end position="337"/>
    </location>
</feature>
<organism evidence="9 10">
    <name type="scientific">Ralstonia pickettii OR214</name>
    <dbReference type="NCBI Taxonomy" id="1264675"/>
    <lineage>
        <taxon>Bacteria</taxon>
        <taxon>Pseudomonadati</taxon>
        <taxon>Pseudomonadota</taxon>
        <taxon>Betaproteobacteria</taxon>
        <taxon>Burkholderiales</taxon>
        <taxon>Burkholderiaceae</taxon>
        <taxon>Ralstonia</taxon>
    </lineage>
</organism>
<feature type="transmembrane region" description="Helical" evidence="8">
    <location>
        <begin position="155"/>
        <end position="175"/>
    </location>
</feature>
<keyword evidence="6 8" id="KW-0472">Membrane</keyword>
<feature type="transmembrane region" description="Helical" evidence="8">
    <location>
        <begin position="71"/>
        <end position="95"/>
    </location>
</feature>
<keyword evidence="4 8" id="KW-0812">Transmembrane</keyword>